<dbReference type="HAMAP" id="MF_00972">
    <property type="entry name" value="tRNA_aden_deaminase"/>
    <property type="match status" value="1"/>
</dbReference>
<reference evidence="9" key="1">
    <citation type="submission" date="2020-12" db="EMBL/GenBank/DDBJ databases">
        <authorList>
            <person name="Iha C."/>
        </authorList>
    </citation>
    <scope>NUCLEOTIDE SEQUENCE</scope>
</reference>
<organism evidence="9 10">
    <name type="scientific">Ostreobium quekettii</name>
    <dbReference type="NCBI Taxonomy" id="121088"/>
    <lineage>
        <taxon>Eukaryota</taxon>
        <taxon>Viridiplantae</taxon>
        <taxon>Chlorophyta</taxon>
        <taxon>core chlorophytes</taxon>
        <taxon>Ulvophyceae</taxon>
        <taxon>TCBD clade</taxon>
        <taxon>Bryopsidales</taxon>
        <taxon>Ostreobineae</taxon>
        <taxon>Ostreobiaceae</taxon>
        <taxon>Ostreobium</taxon>
    </lineage>
</organism>
<dbReference type="EC" id="3.5.4.33" evidence="2"/>
<dbReference type="InterPro" id="IPR028883">
    <property type="entry name" value="tRNA_aden_deaminase"/>
</dbReference>
<sequence length="265" mass="28653">MPAAAWLGRRASASLLTRARVPGPFTNSLLGVLPAPHRPSRAVAIGPWGPGPRIVWCRSQGGSPELGADPSTQEEGTHQKWMATALEEARKGLAEGEVPVGAVLVDGQELVCSAHNQTEVLSDPTAHAEMLCIREGARRLGWRLTECSLYVTLEPCPMCGGAVLQARLKEVIYGARSPLLGADGSWIAMLPCSHDAKEAVTMEEQLQEAGMQRRPHPFHPGMRVVRGVMEDDCATIMKEFFSKRRLESSAQYGLPSQKIEPLASS</sequence>
<evidence type="ECO:0000256" key="1">
    <source>
        <dbReference type="ARBA" id="ARBA00001947"/>
    </source>
</evidence>
<dbReference type="CDD" id="cd01285">
    <property type="entry name" value="nucleoside_deaminase"/>
    <property type="match status" value="1"/>
</dbReference>
<evidence type="ECO:0000256" key="5">
    <source>
        <dbReference type="ARBA" id="ARBA00022801"/>
    </source>
</evidence>
<dbReference type="AlphaFoldDB" id="A0A8S1J0L3"/>
<accession>A0A8S1J0L3</accession>
<dbReference type="PANTHER" id="PTHR11079">
    <property type="entry name" value="CYTOSINE DEAMINASE FAMILY MEMBER"/>
    <property type="match status" value="1"/>
</dbReference>
<keyword evidence="5" id="KW-0378">Hydrolase</keyword>
<dbReference type="GO" id="GO:0002100">
    <property type="term" value="P:tRNA wobble adenosine to inosine editing"/>
    <property type="evidence" value="ECO:0007669"/>
    <property type="project" value="InterPro"/>
</dbReference>
<feature type="domain" description="CMP/dCMP-type deaminase" evidence="8">
    <location>
        <begin position="76"/>
        <end position="203"/>
    </location>
</feature>
<keyword evidence="6" id="KW-0862">Zinc</keyword>
<dbReference type="OrthoDB" id="408702at2759"/>
<dbReference type="Proteomes" id="UP000708148">
    <property type="component" value="Unassembled WGS sequence"/>
</dbReference>
<keyword evidence="10" id="KW-1185">Reference proteome</keyword>
<proteinExistence type="inferred from homology"/>
<dbReference type="Gene3D" id="3.40.140.10">
    <property type="entry name" value="Cytidine Deaminase, domain 2"/>
    <property type="match status" value="1"/>
</dbReference>
<evidence type="ECO:0000256" key="4">
    <source>
        <dbReference type="ARBA" id="ARBA00022723"/>
    </source>
</evidence>
<evidence type="ECO:0000313" key="9">
    <source>
        <dbReference type="EMBL" id="CAD7700940.1"/>
    </source>
</evidence>
<evidence type="ECO:0000256" key="7">
    <source>
        <dbReference type="ARBA" id="ARBA00048045"/>
    </source>
</evidence>
<keyword evidence="3" id="KW-0819">tRNA processing</keyword>
<name>A0A8S1J0L3_9CHLO</name>
<dbReference type="InterPro" id="IPR002125">
    <property type="entry name" value="CMP_dCMP_dom"/>
</dbReference>
<keyword evidence="4" id="KW-0479">Metal-binding</keyword>
<dbReference type="InterPro" id="IPR016193">
    <property type="entry name" value="Cytidine_deaminase-like"/>
</dbReference>
<dbReference type="SUPFAM" id="SSF53927">
    <property type="entry name" value="Cytidine deaminase-like"/>
    <property type="match status" value="1"/>
</dbReference>
<comment type="cofactor">
    <cofactor evidence="1">
        <name>Zn(2+)</name>
        <dbReference type="ChEBI" id="CHEBI:29105"/>
    </cofactor>
</comment>
<evidence type="ECO:0000256" key="3">
    <source>
        <dbReference type="ARBA" id="ARBA00022694"/>
    </source>
</evidence>
<evidence type="ECO:0000256" key="2">
    <source>
        <dbReference type="ARBA" id="ARBA00012740"/>
    </source>
</evidence>
<gene>
    <name evidence="9" type="ORF">OSTQU699_LOCUS6299</name>
</gene>
<evidence type="ECO:0000313" key="10">
    <source>
        <dbReference type="Proteomes" id="UP000708148"/>
    </source>
</evidence>
<protein>
    <recommendedName>
        <fullName evidence="2">tRNA(adenine(34)) deaminase</fullName>
        <ecNumber evidence="2">3.5.4.33</ecNumber>
    </recommendedName>
</protein>
<comment type="caution">
    <text evidence="9">The sequence shown here is derived from an EMBL/GenBank/DDBJ whole genome shotgun (WGS) entry which is preliminary data.</text>
</comment>
<dbReference type="GO" id="GO:0046872">
    <property type="term" value="F:metal ion binding"/>
    <property type="evidence" value="ECO:0007669"/>
    <property type="project" value="UniProtKB-KW"/>
</dbReference>
<dbReference type="PANTHER" id="PTHR11079:SF179">
    <property type="entry name" value="TRNA(ADENINE(34)) DEAMINASE, CHLOROPLASTIC"/>
    <property type="match status" value="1"/>
</dbReference>
<evidence type="ECO:0000256" key="6">
    <source>
        <dbReference type="ARBA" id="ARBA00022833"/>
    </source>
</evidence>
<dbReference type="GO" id="GO:0009507">
    <property type="term" value="C:chloroplast"/>
    <property type="evidence" value="ECO:0007669"/>
    <property type="project" value="TreeGrafter"/>
</dbReference>
<dbReference type="PROSITE" id="PS51747">
    <property type="entry name" value="CYT_DCMP_DEAMINASES_2"/>
    <property type="match status" value="1"/>
</dbReference>
<dbReference type="GO" id="GO:0052717">
    <property type="term" value="F:tRNA-specific adenosine-34 deaminase activity"/>
    <property type="evidence" value="ECO:0007669"/>
    <property type="project" value="UniProtKB-EC"/>
</dbReference>
<comment type="catalytic activity">
    <reaction evidence="7">
        <text>adenosine(34) in tRNA + H2O + H(+) = inosine(34) in tRNA + NH4(+)</text>
        <dbReference type="Rhea" id="RHEA:43168"/>
        <dbReference type="Rhea" id="RHEA-COMP:10373"/>
        <dbReference type="Rhea" id="RHEA-COMP:10374"/>
        <dbReference type="ChEBI" id="CHEBI:15377"/>
        <dbReference type="ChEBI" id="CHEBI:15378"/>
        <dbReference type="ChEBI" id="CHEBI:28938"/>
        <dbReference type="ChEBI" id="CHEBI:74411"/>
        <dbReference type="ChEBI" id="CHEBI:82852"/>
        <dbReference type="EC" id="3.5.4.33"/>
    </reaction>
</comment>
<evidence type="ECO:0000259" key="8">
    <source>
        <dbReference type="PROSITE" id="PS51747"/>
    </source>
</evidence>
<dbReference type="Pfam" id="PF00383">
    <property type="entry name" value="dCMP_cyt_deam_1"/>
    <property type="match status" value="1"/>
</dbReference>
<dbReference type="EMBL" id="CAJHUC010001392">
    <property type="protein sequence ID" value="CAD7700940.1"/>
    <property type="molecule type" value="Genomic_DNA"/>
</dbReference>